<keyword evidence="4" id="KW-1185">Reference proteome</keyword>
<dbReference type="GO" id="GO:0006629">
    <property type="term" value="P:lipid metabolic process"/>
    <property type="evidence" value="ECO:0007669"/>
    <property type="project" value="InterPro"/>
</dbReference>
<dbReference type="KEGG" id="htq:FRZ44_47510"/>
<keyword evidence="1" id="KW-0812">Transmembrane</keyword>
<accession>A0A5J6MQP7</accession>
<feature type="transmembrane region" description="Helical" evidence="1">
    <location>
        <begin position="234"/>
        <end position="254"/>
    </location>
</feature>
<dbReference type="InterPro" id="IPR012171">
    <property type="entry name" value="Fatty_acid_desaturase"/>
</dbReference>
<protein>
    <recommendedName>
        <fullName evidence="2">Fatty acid desaturase domain-containing protein</fullName>
    </recommendedName>
</protein>
<keyword evidence="1" id="KW-1133">Transmembrane helix</keyword>
<dbReference type="GO" id="GO:0016717">
    <property type="term" value="F:oxidoreductase activity, acting on paired donors, with oxidation of a pair of donors resulting in the reduction of molecular oxygen to two molecules of water"/>
    <property type="evidence" value="ECO:0007669"/>
    <property type="project" value="TreeGrafter"/>
</dbReference>
<dbReference type="AlphaFoldDB" id="A0A5J6MQP7"/>
<evidence type="ECO:0000259" key="2">
    <source>
        <dbReference type="Pfam" id="PF00487"/>
    </source>
</evidence>
<evidence type="ECO:0000313" key="4">
    <source>
        <dbReference type="Proteomes" id="UP000326202"/>
    </source>
</evidence>
<dbReference type="Pfam" id="PF00487">
    <property type="entry name" value="FA_desaturase"/>
    <property type="match status" value="1"/>
</dbReference>
<name>A0A5J6MQP7_9PROT</name>
<proteinExistence type="predicted"/>
<feature type="transmembrane region" description="Helical" evidence="1">
    <location>
        <begin position="209"/>
        <end position="228"/>
    </location>
</feature>
<feature type="transmembrane region" description="Helical" evidence="1">
    <location>
        <begin position="73"/>
        <end position="92"/>
    </location>
</feature>
<dbReference type="Proteomes" id="UP000326202">
    <property type="component" value="Chromosome"/>
</dbReference>
<dbReference type="PANTHER" id="PTHR19353">
    <property type="entry name" value="FATTY ACID DESATURASE 2"/>
    <property type="match status" value="1"/>
</dbReference>
<keyword evidence="1" id="KW-0472">Membrane</keyword>
<evidence type="ECO:0000256" key="1">
    <source>
        <dbReference type="SAM" id="Phobius"/>
    </source>
</evidence>
<dbReference type="InterPro" id="IPR005804">
    <property type="entry name" value="FA_desaturase_dom"/>
</dbReference>
<reference evidence="3 4" key="1">
    <citation type="submission" date="2019-08" db="EMBL/GenBank/DDBJ databases">
        <title>Hyperibacter terrae gen. nov., sp. nov. and Hyperibacter viscosus sp. nov., two new members in the family Rhodospirillaceae isolated from the rhizosphere of Hypericum perforatum.</title>
        <authorList>
            <person name="Noviana Z."/>
        </authorList>
    </citation>
    <scope>NUCLEOTIDE SEQUENCE [LARGE SCALE GENOMIC DNA]</scope>
    <source>
        <strain evidence="3 4">R5913</strain>
    </source>
</reference>
<dbReference type="EMBL" id="CP042906">
    <property type="protein sequence ID" value="QEX19437.1"/>
    <property type="molecule type" value="Genomic_DNA"/>
</dbReference>
<organism evidence="3 4">
    <name type="scientific">Hypericibacter terrae</name>
    <dbReference type="NCBI Taxonomy" id="2602015"/>
    <lineage>
        <taxon>Bacteria</taxon>
        <taxon>Pseudomonadati</taxon>
        <taxon>Pseudomonadota</taxon>
        <taxon>Alphaproteobacteria</taxon>
        <taxon>Rhodospirillales</taxon>
        <taxon>Dongiaceae</taxon>
        <taxon>Hypericibacter</taxon>
    </lineage>
</organism>
<feature type="transmembrane region" description="Helical" evidence="1">
    <location>
        <begin position="48"/>
        <end position="66"/>
    </location>
</feature>
<feature type="domain" description="Fatty acid desaturase" evidence="2">
    <location>
        <begin position="74"/>
        <end position="326"/>
    </location>
</feature>
<evidence type="ECO:0000313" key="3">
    <source>
        <dbReference type="EMBL" id="QEX19437.1"/>
    </source>
</evidence>
<feature type="transmembrane region" description="Helical" evidence="1">
    <location>
        <begin position="178"/>
        <end position="197"/>
    </location>
</feature>
<sequence length="368" mass="41294">MLIPPVSLPEALSPLDINPLTRDHGATASSSLRSVIATFETPLPARSIWQLVSSIGLYLVAWAAMFELIHISVPLALLLAIPTGALLVRIFILQHDCGHGSLFASRATNNVVGTICGLLTLTPYANWRRHHAGHHGAWNNLDRRHSGADIYSTCLTVKEYQALPWRERFVYRAMRHPLVAHVILPPLVFVLLYRVPFDTPKEWKRERRSVHVTNAILAGAVLGLGLLLGFWQVLVVQAFIIVVASIIGVWLFALQHRFDNSHWARQEMWSFSSASLDGSSCLKLPRVLQWFTGNIGFHHIHHLAPRVPNYRLQACYEAIPALRTRTQLSLWAGLRSVWLSLWDEDADRMVGFSRRRTGGGRSGIEESA</sequence>
<dbReference type="GO" id="GO:0016020">
    <property type="term" value="C:membrane"/>
    <property type="evidence" value="ECO:0007669"/>
    <property type="project" value="TreeGrafter"/>
</dbReference>
<dbReference type="PANTHER" id="PTHR19353:SF73">
    <property type="entry name" value="FATTY ACID DESATURASE"/>
    <property type="match status" value="1"/>
</dbReference>
<gene>
    <name evidence="3" type="ORF">FRZ44_47510</name>
</gene>